<keyword evidence="4" id="KW-0560">Oxidoreductase</keyword>
<feature type="region of interest" description="Disordered" evidence="5">
    <location>
        <begin position="443"/>
        <end position="473"/>
    </location>
</feature>
<dbReference type="PRINTS" id="PR00385">
    <property type="entry name" value="P450"/>
</dbReference>
<name>A0A7I9VFL5_9ACTN</name>
<proteinExistence type="inferred from homology"/>
<dbReference type="PANTHER" id="PTHR24305">
    <property type="entry name" value="CYTOCHROME P450"/>
    <property type="match status" value="1"/>
</dbReference>
<keyword evidence="3 4" id="KW-0408">Iron</keyword>
<dbReference type="Pfam" id="PF00067">
    <property type="entry name" value="p450"/>
    <property type="match status" value="1"/>
</dbReference>
<dbReference type="CDD" id="cd11053">
    <property type="entry name" value="CYP110-like"/>
    <property type="match status" value="1"/>
</dbReference>
<dbReference type="InterPro" id="IPR002401">
    <property type="entry name" value="Cyt_P450_E_grp-I"/>
</dbReference>
<gene>
    <name evidence="6" type="primary">cyp138</name>
    <name evidence="6" type="ORF">nbrc107696_43370</name>
</gene>
<dbReference type="GO" id="GO:0016705">
    <property type="term" value="F:oxidoreductase activity, acting on paired donors, with incorporation or reduction of molecular oxygen"/>
    <property type="evidence" value="ECO:0007669"/>
    <property type="project" value="InterPro"/>
</dbReference>
<dbReference type="RefSeq" id="WP_186349829.1">
    <property type="nucleotide sequence ID" value="NZ_BJOV01000005.1"/>
</dbReference>
<reference evidence="7" key="1">
    <citation type="submission" date="2019-06" db="EMBL/GenBank/DDBJ databases">
        <title>Gordonia isolated from sludge of a wastewater treatment plant.</title>
        <authorList>
            <person name="Tamura T."/>
            <person name="Aoyama K."/>
            <person name="Kang Y."/>
            <person name="Saito S."/>
            <person name="Akiyama N."/>
            <person name="Yazawa K."/>
            <person name="Gonoi T."/>
            <person name="Mikami Y."/>
        </authorList>
    </citation>
    <scope>NUCLEOTIDE SEQUENCE [LARGE SCALE GENOMIC DNA]</scope>
    <source>
        <strain evidence="7">NBRC 107696</strain>
    </source>
</reference>
<keyword evidence="4" id="KW-0503">Monooxygenase</keyword>
<evidence type="ECO:0000313" key="7">
    <source>
        <dbReference type="Proteomes" id="UP000444960"/>
    </source>
</evidence>
<evidence type="ECO:0000313" key="6">
    <source>
        <dbReference type="EMBL" id="GEE03891.1"/>
    </source>
</evidence>
<dbReference type="InterPro" id="IPR036396">
    <property type="entry name" value="Cyt_P450_sf"/>
</dbReference>
<dbReference type="Gene3D" id="1.10.630.10">
    <property type="entry name" value="Cytochrome P450"/>
    <property type="match status" value="1"/>
</dbReference>
<comment type="similarity">
    <text evidence="2 4">Belongs to the cytochrome P450 family.</text>
</comment>
<dbReference type="InterPro" id="IPR001128">
    <property type="entry name" value="Cyt_P450"/>
</dbReference>
<dbReference type="PROSITE" id="PS00086">
    <property type="entry name" value="CYTOCHROME_P450"/>
    <property type="match status" value="1"/>
</dbReference>
<dbReference type="GO" id="GO:0020037">
    <property type="term" value="F:heme binding"/>
    <property type="evidence" value="ECO:0007669"/>
    <property type="project" value="InterPro"/>
</dbReference>
<feature type="region of interest" description="Disordered" evidence="5">
    <location>
        <begin position="1"/>
        <end position="26"/>
    </location>
</feature>
<feature type="binding site" description="axial binding residue" evidence="3">
    <location>
        <position position="394"/>
    </location>
    <ligand>
        <name>heme</name>
        <dbReference type="ChEBI" id="CHEBI:30413"/>
    </ligand>
    <ligandPart>
        <name>Fe</name>
        <dbReference type="ChEBI" id="CHEBI:18248"/>
    </ligandPart>
</feature>
<dbReference type="EMBL" id="BJOV01000005">
    <property type="protein sequence ID" value="GEE03891.1"/>
    <property type="molecule type" value="Genomic_DNA"/>
</dbReference>
<dbReference type="AlphaFoldDB" id="A0A7I9VFL5"/>
<comment type="cofactor">
    <cofactor evidence="1 3">
        <name>heme</name>
        <dbReference type="ChEBI" id="CHEBI:30413"/>
    </cofactor>
</comment>
<evidence type="ECO:0000256" key="4">
    <source>
        <dbReference type="RuleBase" id="RU000461"/>
    </source>
</evidence>
<dbReference type="Proteomes" id="UP000444960">
    <property type="component" value="Unassembled WGS sequence"/>
</dbReference>
<dbReference type="GO" id="GO:0004497">
    <property type="term" value="F:monooxygenase activity"/>
    <property type="evidence" value="ECO:0007669"/>
    <property type="project" value="UniProtKB-KW"/>
</dbReference>
<dbReference type="GO" id="GO:0005506">
    <property type="term" value="F:iron ion binding"/>
    <property type="evidence" value="ECO:0007669"/>
    <property type="project" value="InterPro"/>
</dbReference>
<sequence>MAITVRRPAPAVEHRADGEPVRLPPGPRFTPRNVLRFVTDRPRLLREMADRHGPAFTMWIPGFGTTVVLTEPAMFNELFHIPSDVAGGVEPSLDVMFGDGSIFGKQTAEHKRHRRVLTPPFHGRNLRAFESLVEEETRKEIAGWPVGRRFATITSTNRIALNIILRVVFGAEGAEFDELRELTPKWIKFGAVLFSVRPLQWDWGPLSPWRRHLAMRRQFDDILERLIVRAQADPGFEDRTDILSLMLRARHDDGTALTHEEIGDELVTLVAAGHETTATSLAWAFERLSRHPHTLGRLVAEIDEGGATYLQATIHEVMRTRPTIDGTTRRVLVDRMRFREWVLPHGVNLYTATSLVHNDPRYFPRPDEFAPDRFLGRMPDTYAWTPFGGGVRRCVGATFATMEMAVILRTVLTTYRIEPTDEPDERIVFKGLPFAPARGGLISVTRRERPAASPGSPTEPTGCPYHHEKPEPS</sequence>
<evidence type="ECO:0000256" key="3">
    <source>
        <dbReference type="PIRSR" id="PIRSR602401-1"/>
    </source>
</evidence>
<dbReference type="InterPro" id="IPR050121">
    <property type="entry name" value="Cytochrome_P450_monoxygenase"/>
</dbReference>
<evidence type="ECO:0000256" key="5">
    <source>
        <dbReference type="SAM" id="MobiDB-lite"/>
    </source>
</evidence>
<accession>A0A7I9VFL5</accession>
<dbReference type="PRINTS" id="PR00463">
    <property type="entry name" value="EP450I"/>
</dbReference>
<keyword evidence="3 4" id="KW-0479">Metal-binding</keyword>
<dbReference type="InterPro" id="IPR017972">
    <property type="entry name" value="Cyt_P450_CS"/>
</dbReference>
<organism evidence="6 7">
    <name type="scientific">Gordonia spumicola</name>
    <dbReference type="NCBI Taxonomy" id="589161"/>
    <lineage>
        <taxon>Bacteria</taxon>
        <taxon>Bacillati</taxon>
        <taxon>Actinomycetota</taxon>
        <taxon>Actinomycetes</taxon>
        <taxon>Mycobacteriales</taxon>
        <taxon>Gordoniaceae</taxon>
        <taxon>Gordonia</taxon>
    </lineage>
</organism>
<keyword evidence="3 4" id="KW-0349">Heme</keyword>
<keyword evidence="7" id="KW-1185">Reference proteome</keyword>
<dbReference type="PANTHER" id="PTHR24305:SF166">
    <property type="entry name" value="CYTOCHROME P450 12A4, MITOCHONDRIAL-RELATED"/>
    <property type="match status" value="1"/>
</dbReference>
<dbReference type="SUPFAM" id="SSF48264">
    <property type="entry name" value="Cytochrome P450"/>
    <property type="match status" value="1"/>
</dbReference>
<comment type="caution">
    <text evidence="6">The sequence shown here is derived from an EMBL/GenBank/DDBJ whole genome shotgun (WGS) entry which is preliminary data.</text>
</comment>
<evidence type="ECO:0000256" key="1">
    <source>
        <dbReference type="ARBA" id="ARBA00001971"/>
    </source>
</evidence>
<evidence type="ECO:0000256" key="2">
    <source>
        <dbReference type="ARBA" id="ARBA00010617"/>
    </source>
</evidence>
<protein>
    <submittedName>
        <fullName evidence="6">Putative cytochrome P450 138</fullName>
    </submittedName>
</protein>